<protein>
    <submittedName>
        <fullName evidence="3">Uncharacterized protein</fullName>
    </submittedName>
</protein>
<reference evidence="3" key="1">
    <citation type="submission" date="2019-02" db="EMBL/GenBank/DDBJ databases">
        <authorList>
            <person name="Gruber-Vodicka R. H."/>
            <person name="Seah K. B. B."/>
        </authorList>
    </citation>
    <scope>NUCLEOTIDE SEQUENCE</scope>
    <source>
        <strain evidence="1">BECK_BZ163</strain>
        <strain evidence="3">BECK_BZ164</strain>
        <strain evidence="2">BECK_BZ165</strain>
    </source>
</reference>
<gene>
    <name evidence="1" type="ORF">BECKFM1743A_GA0114220_1001016</name>
    <name evidence="3" type="ORF">BECKFM1743B_GA0114221_1001316</name>
    <name evidence="2" type="ORF">BECKFM1743C_GA0114222_1001015</name>
</gene>
<name>A0A450VN85_9GAMM</name>
<evidence type="ECO:0000313" key="3">
    <source>
        <dbReference type="EMBL" id="VFK06268.1"/>
    </source>
</evidence>
<evidence type="ECO:0000313" key="2">
    <source>
        <dbReference type="EMBL" id="VFJ44393.1"/>
    </source>
</evidence>
<dbReference type="AlphaFoldDB" id="A0A450VN85"/>
<dbReference type="EMBL" id="CAADFA010000010">
    <property type="protein sequence ID" value="VFJ44393.1"/>
    <property type="molecule type" value="Genomic_DNA"/>
</dbReference>
<sequence>MTLIAGDTIGNKRHHFYEIPIPEEFTSDGKCLREIAVALTYTPVVRSTRIKYRATRIDFRLVTAPNPDQVTTMFNKATEKDDYENINEFKKGAVGQTARSKGTVQADLWRFKSFNNRSLLRNNRLFAVITRNDFPWGETLCAEEEEYALVVSLRDRENEEARLYSQSKAQLAARLPARGRIF</sequence>
<dbReference type="EMBL" id="CAADFL010000013">
    <property type="protein sequence ID" value="VFK06268.1"/>
    <property type="molecule type" value="Genomic_DNA"/>
</dbReference>
<dbReference type="EMBL" id="CAADEZ010000010">
    <property type="protein sequence ID" value="VFJ43586.1"/>
    <property type="molecule type" value="Genomic_DNA"/>
</dbReference>
<proteinExistence type="predicted"/>
<evidence type="ECO:0000313" key="1">
    <source>
        <dbReference type="EMBL" id="VFJ43586.1"/>
    </source>
</evidence>
<organism evidence="3">
    <name type="scientific">Candidatus Kentrum sp. FM</name>
    <dbReference type="NCBI Taxonomy" id="2126340"/>
    <lineage>
        <taxon>Bacteria</taxon>
        <taxon>Pseudomonadati</taxon>
        <taxon>Pseudomonadota</taxon>
        <taxon>Gammaproteobacteria</taxon>
        <taxon>Candidatus Kentrum</taxon>
    </lineage>
</organism>
<accession>A0A450VN85</accession>